<keyword evidence="7" id="KW-1185">Reference proteome</keyword>
<dbReference type="Proteomes" id="UP001595722">
    <property type="component" value="Unassembled WGS sequence"/>
</dbReference>
<evidence type="ECO:0000256" key="4">
    <source>
        <dbReference type="ARBA" id="ARBA00023239"/>
    </source>
</evidence>
<evidence type="ECO:0000256" key="1">
    <source>
        <dbReference type="ARBA" id="ARBA00005495"/>
    </source>
</evidence>
<gene>
    <name evidence="6" type="ORF">ACFOMG_13170</name>
</gene>
<evidence type="ECO:0000256" key="3">
    <source>
        <dbReference type="ARBA" id="ARBA00022833"/>
    </source>
</evidence>
<evidence type="ECO:0000256" key="2">
    <source>
        <dbReference type="ARBA" id="ARBA00022723"/>
    </source>
</evidence>
<dbReference type="InterPro" id="IPR011057">
    <property type="entry name" value="Mss4-like_sf"/>
</dbReference>
<dbReference type="PANTHER" id="PTHR33337:SF40">
    <property type="entry name" value="CENP-V_GFA DOMAIN-CONTAINING PROTEIN-RELATED"/>
    <property type="match status" value="1"/>
</dbReference>
<dbReference type="SUPFAM" id="SSF51316">
    <property type="entry name" value="Mss4-like"/>
    <property type="match status" value="1"/>
</dbReference>
<dbReference type="RefSeq" id="WP_376867217.1">
    <property type="nucleotide sequence ID" value="NZ_JBHRYB010000013.1"/>
</dbReference>
<comment type="caution">
    <text evidence="6">The sequence shown here is derived from an EMBL/GenBank/DDBJ whole genome shotgun (WGS) entry which is preliminary data.</text>
</comment>
<name>A0ABV7VWE5_9GAMM</name>
<dbReference type="PANTHER" id="PTHR33337">
    <property type="entry name" value="GFA DOMAIN-CONTAINING PROTEIN"/>
    <property type="match status" value="1"/>
</dbReference>
<dbReference type="PROSITE" id="PS51891">
    <property type="entry name" value="CENP_V_GFA"/>
    <property type="match status" value="1"/>
</dbReference>
<feature type="domain" description="CENP-V/GFA" evidence="5">
    <location>
        <begin position="5"/>
        <end position="123"/>
    </location>
</feature>
<dbReference type="Gene3D" id="3.90.1590.10">
    <property type="entry name" value="glutathione-dependent formaldehyde- activating enzyme (gfa)"/>
    <property type="match status" value="1"/>
</dbReference>
<evidence type="ECO:0000313" key="6">
    <source>
        <dbReference type="EMBL" id="MFC3681051.1"/>
    </source>
</evidence>
<sequence>MSYPIEGSCQCGGVRYKLLAAPQMVVACHCKECQKLSTSAFSITAVVKRDDVEFYGDMQSWSRLADSGNVNAAQFCPTCGNRIYHYNPDEPEIVKLKPANLSDTRIIQPVAHVWVSEKQDWFDIPPGVAVYDKQP</sequence>
<dbReference type="EMBL" id="JBHRYB010000013">
    <property type="protein sequence ID" value="MFC3681051.1"/>
    <property type="molecule type" value="Genomic_DNA"/>
</dbReference>
<keyword evidence="3" id="KW-0862">Zinc</keyword>
<comment type="similarity">
    <text evidence="1">Belongs to the Gfa family.</text>
</comment>
<dbReference type="InterPro" id="IPR006913">
    <property type="entry name" value="CENP-V/GFA"/>
</dbReference>
<evidence type="ECO:0000259" key="5">
    <source>
        <dbReference type="PROSITE" id="PS51891"/>
    </source>
</evidence>
<protein>
    <submittedName>
        <fullName evidence="6">GFA family protein</fullName>
    </submittedName>
</protein>
<reference evidence="7" key="1">
    <citation type="journal article" date="2019" name="Int. J. Syst. Evol. Microbiol.">
        <title>The Global Catalogue of Microorganisms (GCM) 10K type strain sequencing project: providing services to taxonomists for standard genome sequencing and annotation.</title>
        <authorList>
            <consortium name="The Broad Institute Genomics Platform"/>
            <consortium name="The Broad Institute Genome Sequencing Center for Infectious Disease"/>
            <person name="Wu L."/>
            <person name="Ma J."/>
        </authorList>
    </citation>
    <scope>NUCLEOTIDE SEQUENCE [LARGE SCALE GENOMIC DNA]</scope>
    <source>
        <strain evidence="7">KCTC 42424</strain>
    </source>
</reference>
<evidence type="ECO:0000313" key="7">
    <source>
        <dbReference type="Proteomes" id="UP001595722"/>
    </source>
</evidence>
<keyword evidence="2" id="KW-0479">Metal-binding</keyword>
<organism evidence="6 7">
    <name type="scientific">Bacterioplanoides pacificum</name>
    <dbReference type="NCBI Taxonomy" id="1171596"/>
    <lineage>
        <taxon>Bacteria</taxon>
        <taxon>Pseudomonadati</taxon>
        <taxon>Pseudomonadota</taxon>
        <taxon>Gammaproteobacteria</taxon>
        <taxon>Oceanospirillales</taxon>
        <taxon>Oceanospirillaceae</taxon>
        <taxon>Bacterioplanoides</taxon>
    </lineage>
</organism>
<proteinExistence type="inferred from homology"/>
<keyword evidence="4" id="KW-0456">Lyase</keyword>
<accession>A0ABV7VWE5</accession>
<dbReference type="Pfam" id="PF04828">
    <property type="entry name" value="GFA"/>
    <property type="match status" value="1"/>
</dbReference>